<evidence type="ECO:0008006" key="4">
    <source>
        <dbReference type="Google" id="ProtNLM"/>
    </source>
</evidence>
<dbReference type="Proteomes" id="UP000183952">
    <property type="component" value="Unassembled WGS sequence"/>
</dbReference>
<name>A0A1M6J178_9CLOT</name>
<keyword evidence="3" id="KW-1185">Reference proteome</keyword>
<evidence type="ECO:0000313" key="3">
    <source>
        <dbReference type="Proteomes" id="UP000183952"/>
    </source>
</evidence>
<protein>
    <recommendedName>
        <fullName evidence="4">Zn-finger containing protein</fullName>
    </recommendedName>
</protein>
<keyword evidence="1" id="KW-0472">Membrane</keyword>
<evidence type="ECO:0000256" key="1">
    <source>
        <dbReference type="SAM" id="Phobius"/>
    </source>
</evidence>
<reference evidence="2 3" key="1">
    <citation type="submission" date="2016-11" db="EMBL/GenBank/DDBJ databases">
        <authorList>
            <person name="Jaros S."/>
            <person name="Januszkiewicz K."/>
            <person name="Wedrychowicz H."/>
        </authorList>
    </citation>
    <scope>NUCLEOTIDE SEQUENCE [LARGE SCALE GENOMIC DNA]</scope>
    <source>
        <strain evidence="2 3">DSM 3090</strain>
    </source>
</reference>
<gene>
    <name evidence="2" type="ORF">SAMN02745248_00005</name>
</gene>
<dbReference type="EMBL" id="FRAD01000003">
    <property type="protein sequence ID" value="SHJ40483.1"/>
    <property type="molecule type" value="Genomic_DNA"/>
</dbReference>
<organism evidence="2 3">
    <name type="scientific">Hathewaya proteolytica DSM 3090</name>
    <dbReference type="NCBI Taxonomy" id="1121331"/>
    <lineage>
        <taxon>Bacteria</taxon>
        <taxon>Bacillati</taxon>
        <taxon>Bacillota</taxon>
        <taxon>Clostridia</taxon>
        <taxon>Eubacteriales</taxon>
        <taxon>Clostridiaceae</taxon>
        <taxon>Hathewaya</taxon>
    </lineage>
</organism>
<evidence type="ECO:0000313" key="2">
    <source>
        <dbReference type="EMBL" id="SHJ40483.1"/>
    </source>
</evidence>
<feature type="transmembrane region" description="Helical" evidence="1">
    <location>
        <begin position="13"/>
        <end position="46"/>
    </location>
</feature>
<sequence length="123" mass="14427">MRGRYGVDQFSKFILAVGILLAFIGALFGKYVFSFLANVTMLFFIYRTLSKNIGKRQHENNIFISVFSPFQMKYYKMKKRLTDSKTYKYFKCPNCKQQLRVPRGKGSLTITCPKCKEKFDKKS</sequence>
<accession>A0A1M6J178</accession>
<keyword evidence="1" id="KW-0812">Transmembrane</keyword>
<dbReference type="STRING" id="1121331.SAMN02745248_00005"/>
<dbReference type="AlphaFoldDB" id="A0A1M6J178"/>
<proteinExistence type="predicted"/>
<keyword evidence="1" id="KW-1133">Transmembrane helix</keyword>